<organism evidence="7 8">
    <name type="scientific">Hyaloscypha variabilis (strain UAMH 11265 / GT02V1 / F)</name>
    <name type="common">Meliniomyces variabilis</name>
    <dbReference type="NCBI Taxonomy" id="1149755"/>
    <lineage>
        <taxon>Eukaryota</taxon>
        <taxon>Fungi</taxon>
        <taxon>Dikarya</taxon>
        <taxon>Ascomycota</taxon>
        <taxon>Pezizomycotina</taxon>
        <taxon>Leotiomycetes</taxon>
        <taxon>Helotiales</taxon>
        <taxon>Hyaloscyphaceae</taxon>
        <taxon>Hyaloscypha</taxon>
        <taxon>Hyaloscypha variabilis</taxon>
    </lineage>
</organism>
<protein>
    <recommendedName>
        <fullName evidence="6">Zn(2)-C6 fungal-type domain-containing protein</fullName>
    </recommendedName>
</protein>
<dbReference type="InterPro" id="IPR001138">
    <property type="entry name" value="Zn2Cys6_DnaBD"/>
</dbReference>
<feature type="domain" description="Zn(2)-C6 fungal-type" evidence="6">
    <location>
        <begin position="16"/>
        <end position="46"/>
    </location>
</feature>
<dbReference type="STRING" id="1149755.A0A2J6RSU3"/>
<evidence type="ECO:0000313" key="7">
    <source>
        <dbReference type="EMBL" id="PMD41587.1"/>
    </source>
</evidence>
<evidence type="ECO:0000256" key="5">
    <source>
        <dbReference type="ARBA" id="ARBA00023242"/>
    </source>
</evidence>
<accession>A0A2J6RSU3</accession>
<evidence type="ECO:0000256" key="3">
    <source>
        <dbReference type="ARBA" id="ARBA00023015"/>
    </source>
</evidence>
<evidence type="ECO:0000256" key="4">
    <source>
        <dbReference type="ARBA" id="ARBA00023163"/>
    </source>
</evidence>
<keyword evidence="8" id="KW-1185">Reference proteome</keyword>
<evidence type="ECO:0000256" key="1">
    <source>
        <dbReference type="ARBA" id="ARBA00022723"/>
    </source>
</evidence>
<keyword evidence="5" id="KW-0539">Nucleus</keyword>
<dbReference type="PANTHER" id="PTHR47660:SF2">
    <property type="entry name" value="TRANSCRIPTION FACTOR WITH C2H2 AND ZN(2)-CYS(6) DNA BINDING DOMAIN (EUROFUNG)"/>
    <property type="match status" value="1"/>
</dbReference>
<proteinExistence type="predicted"/>
<keyword evidence="1" id="KW-0479">Metal-binding</keyword>
<dbReference type="OrthoDB" id="4216928at2759"/>
<gene>
    <name evidence="7" type="ORF">L207DRAFT_632947</name>
</gene>
<keyword evidence="2" id="KW-0862">Zinc</keyword>
<reference evidence="7 8" key="1">
    <citation type="submission" date="2016-04" db="EMBL/GenBank/DDBJ databases">
        <title>A degradative enzymes factory behind the ericoid mycorrhizal symbiosis.</title>
        <authorList>
            <consortium name="DOE Joint Genome Institute"/>
            <person name="Martino E."/>
            <person name="Morin E."/>
            <person name="Grelet G."/>
            <person name="Kuo A."/>
            <person name="Kohler A."/>
            <person name="Daghino S."/>
            <person name="Barry K."/>
            <person name="Choi C."/>
            <person name="Cichocki N."/>
            <person name="Clum A."/>
            <person name="Copeland A."/>
            <person name="Hainaut M."/>
            <person name="Haridas S."/>
            <person name="Labutti K."/>
            <person name="Lindquist E."/>
            <person name="Lipzen A."/>
            <person name="Khouja H.-R."/>
            <person name="Murat C."/>
            <person name="Ohm R."/>
            <person name="Olson A."/>
            <person name="Spatafora J."/>
            <person name="Veneault-Fourrey C."/>
            <person name="Henrissat B."/>
            <person name="Grigoriev I."/>
            <person name="Martin F."/>
            <person name="Perotto S."/>
        </authorList>
    </citation>
    <scope>NUCLEOTIDE SEQUENCE [LARGE SCALE GENOMIC DNA]</scope>
    <source>
        <strain evidence="7 8">F</strain>
    </source>
</reference>
<dbReference type="GO" id="GO:0008270">
    <property type="term" value="F:zinc ion binding"/>
    <property type="evidence" value="ECO:0007669"/>
    <property type="project" value="InterPro"/>
</dbReference>
<dbReference type="PROSITE" id="PS50048">
    <property type="entry name" value="ZN2_CY6_FUNGAL_2"/>
    <property type="match status" value="1"/>
</dbReference>
<keyword evidence="4" id="KW-0804">Transcription</keyword>
<dbReference type="SUPFAM" id="SSF57701">
    <property type="entry name" value="Zn2/Cys6 DNA-binding domain"/>
    <property type="match status" value="1"/>
</dbReference>
<sequence length="366" mass="41674">MVDKTSSQQVFTRRKSCVACVKAKRRCDLKKSCCTRCSTRGLICNYPRSNLGELEIFDPQSSNLSFDYSFPSYTSIPASTPTPLYLQFDDIVQPALIPTRNVYLSKDRLDSCVQHFKDYLAKFVQSGRTPFINSQLYNDTLPPCLEDVYCVCAAYLAKTATNENLIFQIMSSKLSVLVSKYHYCSFEDELASVQALIIYQIIRLFDGDIRQRGVAEAQFQVLDMWAMHLRQRSEFELHPSIQSSPYRKWLFVESVRRTVLMAVFLKAIYYAVKDGFCSQVPDMAGLPLAVQGELWEIKSEGEWMQATRGSQPDLLTYHEFVEVWDGGPLGKDVEGFQKLLLLACIGEEGLQTRFLESLTSDVGWTS</sequence>
<evidence type="ECO:0000313" key="8">
    <source>
        <dbReference type="Proteomes" id="UP000235786"/>
    </source>
</evidence>
<dbReference type="PANTHER" id="PTHR47660">
    <property type="entry name" value="TRANSCRIPTION FACTOR WITH C2H2 AND ZN(2)-CYS(6) DNA BINDING DOMAIN (EUROFUNG)-RELATED-RELATED"/>
    <property type="match status" value="1"/>
</dbReference>
<evidence type="ECO:0000259" key="6">
    <source>
        <dbReference type="PROSITE" id="PS50048"/>
    </source>
</evidence>
<dbReference type="EMBL" id="KZ613944">
    <property type="protein sequence ID" value="PMD41587.1"/>
    <property type="molecule type" value="Genomic_DNA"/>
</dbReference>
<dbReference type="CDD" id="cd00067">
    <property type="entry name" value="GAL4"/>
    <property type="match status" value="1"/>
</dbReference>
<name>A0A2J6RSU3_HYAVF</name>
<dbReference type="Proteomes" id="UP000235786">
    <property type="component" value="Unassembled WGS sequence"/>
</dbReference>
<dbReference type="InterPro" id="IPR036864">
    <property type="entry name" value="Zn2-C6_fun-type_DNA-bd_sf"/>
</dbReference>
<dbReference type="GO" id="GO:0000981">
    <property type="term" value="F:DNA-binding transcription factor activity, RNA polymerase II-specific"/>
    <property type="evidence" value="ECO:0007669"/>
    <property type="project" value="InterPro"/>
</dbReference>
<dbReference type="AlphaFoldDB" id="A0A2J6RSU3"/>
<keyword evidence="3" id="KW-0805">Transcription regulation</keyword>
<evidence type="ECO:0000256" key="2">
    <source>
        <dbReference type="ARBA" id="ARBA00022833"/>
    </source>
</evidence>